<dbReference type="PANTHER" id="PTHR32385">
    <property type="entry name" value="MANNOSYL PHOSPHORYLINOSITOL CERAMIDE SYNTHASE"/>
    <property type="match status" value="1"/>
</dbReference>
<gene>
    <name evidence="2" type="ORF">GTHE00462_LOCUS40934</name>
</gene>
<keyword evidence="1" id="KW-0808">Transferase</keyword>
<dbReference type="Pfam" id="PF04488">
    <property type="entry name" value="Gly_transf_sug"/>
    <property type="match status" value="1"/>
</dbReference>
<dbReference type="GO" id="GO:0000030">
    <property type="term" value="F:mannosyltransferase activity"/>
    <property type="evidence" value="ECO:0007669"/>
    <property type="project" value="TreeGrafter"/>
</dbReference>
<dbReference type="EMBL" id="HBKN01052432">
    <property type="protein sequence ID" value="CAE2343228.1"/>
    <property type="molecule type" value="Transcribed_RNA"/>
</dbReference>
<evidence type="ECO:0008006" key="3">
    <source>
        <dbReference type="Google" id="ProtNLM"/>
    </source>
</evidence>
<dbReference type="PANTHER" id="PTHR32385:SF15">
    <property type="entry name" value="INOSITOL PHOSPHOCERAMIDE MANNOSYLTRANSFERASE 1"/>
    <property type="match status" value="1"/>
</dbReference>
<dbReference type="SUPFAM" id="SSF53448">
    <property type="entry name" value="Nucleotide-diphospho-sugar transferases"/>
    <property type="match status" value="1"/>
</dbReference>
<accession>A0A7S4PRE9</accession>
<protein>
    <recommendedName>
        <fullName evidence="3">Glycosyltransferase family 32 protein</fullName>
    </recommendedName>
</protein>
<dbReference type="InterPro" id="IPR007577">
    <property type="entry name" value="GlycoTrfase_DXD_sugar-bd_CS"/>
</dbReference>
<sequence length="391" mass="44378">MLWCACEGMRVESPREGQRLPQGQDLVVKFSLSAREGSCRVTVLVNSKAVGSLWACSGSVLVSEHELQLGRNKVEVMDQEEKDPDESVEFDVVPVVPWRERSTCKPHEDDCLHAVNGTCVITRDAEMGRMGRIPRIFHWVWVGYHRWGGRREVPDKFHAYMDTWKQLHPQWQFVVWTDDMITWPLHNQALVNQADTFAELSDIVRLEVVERFGGIYIDTDFEALKPIDDLIASLSFFVGAEKDMEIEVWGNGVGDIWVCPSLFGATANNDVIRTLIDGLPAQVAENLGQDPNHKTGPYFWTNTYAGALACMSAEEGACELDDAVEMANQDLRGRASKVLFEELKAGRAVVFTREFFYPYGWWEMDKGSNRNFGNAFAVHHWQKNWGGGWNK</sequence>
<evidence type="ECO:0000256" key="1">
    <source>
        <dbReference type="ARBA" id="ARBA00022679"/>
    </source>
</evidence>
<reference evidence="2" key="1">
    <citation type="submission" date="2021-01" db="EMBL/GenBank/DDBJ databases">
        <authorList>
            <person name="Corre E."/>
            <person name="Pelletier E."/>
            <person name="Niang G."/>
            <person name="Scheremetjew M."/>
            <person name="Finn R."/>
            <person name="Kale V."/>
            <person name="Holt S."/>
            <person name="Cochrane G."/>
            <person name="Meng A."/>
            <person name="Brown T."/>
            <person name="Cohen L."/>
        </authorList>
    </citation>
    <scope>NUCLEOTIDE SEQUENCE</scope>
    <source>
        <strain evidence="2">CCMP 2712</strain>
    </source>
</reference>
<dbReference type="InterPro" id="IPR051706">
    <property type="entry name" value="Glycosyltransferase_domain"/>
</dbReference>
<organism evidence="2">
    <name type="scientific">Guillardia theta</name>
    <name type="common">Cryptophyte</name>
    <name type="synonym">Cryptomonas phi</name>
    <dbReference type="NCBI Taxonomy" id="55529"/>
    <lineage>
        <taxon>Eukaryota</taxon>
        <taxon>Cryptophyceae</taxon>
        <taxon>Pyrenomonadales</taxon>
        <taxon>Geminigeraceae</taxon>
        <taxon>Guillardia</taxon>
    </lineage>
</organism>
<dbReference type="AlphaFoldDB" id="A0A7S4PRE9"/>
<dbReference type="InterPro" id="IPR029044">
    <property type="entry name" value="Nucleotide-diphossugar_trans"/>
</dbReference>
<dbReference type="GO" id="GO:0051999">
    <property type="term" value="P:mannosyl-inositol phosphorylceramide biosynthetic process"/>
    <property type="evidence" value="ECO:0007669"/>
    <property type="project" value="TreeGrafter"/>
</dbReference>
<evidence type="ECO:0000313" key="2">
    <source>
        <dbReference type="EMBL" id="CAE2343228.1"/>
    </source>
</evidence>
<name>A0A7S4PRE9_GUITH</name>
<dbReference type="Gene3D" id="3.90.550.20">
    <property type="match status" value="1"/>
</dbReference>
<dbReference type="GO" id="GO:0016020">
    <property type="term" value="C:membrane"/>
    <property type="evidence" value="ECO:0007669"/>
    <property type="project" value="GOC"/>
</dbReference>
<proteinExistence type="predicted"/>